<dbReference type="InterPro" id="IPR013426">
    <property type="entry name" value="EpsH-like"/>
</dbReference>
<dbReference type="RefSeq" id="WP_345531631.1">
    <property type="nucleotide sequence ID" value="NZ_BAABLD010000005.1"/>
</dbReference>
<keyword evidence="11" id="KW-1185">Reference proteome</keyword>
<evidence type="ECO:0000256" key="6">
    <source>
        <dbReference type="ARBA" id="ARBA00022989"/>
    </source>
</evidence>
<gene>
    <name evidence="10" type="primary">xrtA</name>
    <name evidence="10" type="ORF">GCM10025770_08620</name>
</gene>
<dbReference type="Proteomes" id="UP001500547">
    <property type="component" value="Unassembled WGS sequence"/>
</dbReference>
<dbReference type="InterPro" id="IPR017540">
    <property type="entry name" value="Exosortase-1"/>
</dbReference>
<keyword evidence="7 8" id="KW-0472">Membrane</keyword>
<keyword evidence="6 8" id="KW-1133">Transmembrane helix</keyword>
<feature type="transmembrane region" description="Helical" evidence="8">
    <location>
        <begin position="215"/>
        <end position="235"/>
    </location>
</feature>
<dbReference type="InterPro" id="IPR014263">
    <property type="entry name" value="Methanolan_biosynth_EpsI"/>
</dbReference>
<dbReference type="NCBIfam" id="TIGR04178">
    <property type="entry name" value="exo_archaeo"/>
    <property type="match status" value="1"/>
</dbReference>
<reference evidence="11" key="1">
    <citation type="journal article" date="2019" name="Int. J. Syst. Evol. Microbiol.">
        <title>The Global Catalogue of Microorganisms (GCM) 10K type strain sequencing project: providing services to taxonomists for standard genome sequencing and annotation.</title>
        <authorList>
            <consortium name="The Broad Institute Genomics Platform"/>
            <consortium name="The Broad Institute Genome Sequencing Center for Infectious Disease"/>
            <person name="Wu L."/>
            <person name="Ma J."/>
        </authorList>
    </citation>
    <scope>NUCLEOTIDE SEQUENCE [LARGE SCALE GENOMIC DNA]</scope>
    <source>
        <strain evidence="11">JCM 18715</strain>
    </source>
</reference>
<keyword evidence="5" id="KW-0378">Hydrolase</keyword>
<organism evidence="10 11">
    <name type="scientific">Viridibacterium curvum</name>
    <dbReference type="NCBI Taxonomy" id="1101404"/>
    <lineage>
        <taxon>Bacteria</taxon>
        <taxon>Pseudomonadati</taxon>
        <taxon>Pseudomonadota</taxon>
        <taxon>Betaproteobacteria</taxon>
        <taxon>Rhodocyclales</taxon>
        <taxon>Rhodocyclaceae</taxon>
        <taxon>Viridibacterium</taxon>
    </lineage>
</organism>
<evidence type="ECO:0000313" key="11">
    <source>
        <dbReference type="Proteomes" id="UP001500547"/>
    </source>
</evidence>
<dbReference type="EMBL" id="BAABLD010000005">
    <property type="protein sequence ID" value="GAA5160657.1"/>
    <property type="molecule type" value="Genomic_DNA"/>
</dbReference>
<dbReference type="InterPro" id="IPR019127">
    <property type="entry name" value="Exosortase"/>
</dbReference>
<evidence type="ECO:0000256" key="5">
    <source>
        <dbReference type="ARBA" id="ARBA00022801"/>
    </source>
</evidence>
<feature type="transmembrane region" description="Helical" evidence="8">
    <location>
        <begin position="131"/>
        <end position="153"/>
    </location>
</feature>
<accession>A0ABP9QEL8</accession>
<dbReference type="Pfam" id="PF11984">
    <property type="entry name" value="DUF3485"/>
    <property type="match status" value="1"/>
</dbReference>
<feature type="transmembrane region" description="Helical" evidence="8">
    <location>
        <begin position="296"/>
        <end position="313"/>
    </location>
</feature>
<feature type="transmembrane region" description="Helical" evidence="8">
    <location>
        <begin position="75"/>
        <end position="93"/>
    </location>
</feature>
<dbReference type="NCBIfam" id="TIGR03109">
    <property type="entry name" value="exosort_XrtA"/>
    <property type="match status" value="1"/>
</dbReference>
<feature type="transmembrane region" description="Helical" evidence="8">
    <location>
        <begin position="255"/>
        <end position="275"/>
    </location>
</feature>
<evidence type="ECO:0000313" key="10">
    <source>
        <dbReference type="EMBL" id="GAA5160657.1"/>
    </source>
</evidence>
<feature type="transmembrane region" description="Helical" evidence="8">
    <location>
        <begin position="99"/>
        <end position="119"/>
    </location>
</feature>
<name>A0ABP9QEL8_9RHOO</name>
<evidence type="ECO:0000256" key="1">
    <source>
        <dbReference type="ARBA" id="ARBA00004651"/>
    </source>
</evidence>
<proteinExistence type="predicted"/>
<evidence type="ECO:0000256" key="3">
    <source>
        <dbReference type="ARBA" id="ARBA00022670"/>
    </source>
</evidence>
<evidence type="ECO:0000256" key="4">
    <source>
        <dbReference type="ARBA" id="ARBA00022692"/>
    </source>
</evidence>
<evidence type="ECO:0000259" key="9">
    <source>
        <dbReference type="Pfam" id="PF11984"/>
    </source>
</evidence>
<protein>
    <submittedName>
        <fullName evidence="10">Exosortase A</fullName>
    </submittedName>
</protein>
<sequence>MSATWLKERSLQPRVAIAAAVAMVAIILLVFQETALGVFRIWMRSDTFNHCLLVAPVSIWLMWERRRDLVSAGFRPALFPLLPLAGAALLWVFGEAISAAVVSHAALVFMVIAAIWTCWGHRASWQVLFPLFFLVFGIPFGDFLVPMLMHYTAEFTVALLRLTGIPVYQEGQNFVIPSGRWSVVEACSGIRYLIASMMVGVLFAYLNYRSLTRRLLFVVASFVVPLLANWLRAYIIVMMGHLSGNSLAVGADHLIYGWVFFGIVIGLLFWVGSFWREDHLPQVRQRDWSWRSPGRVVLPATAVLGLALLTVAVPRPLLAWLMDVPGAADYRVPAVTVPGWSPAARTDSEWKAHFLGARVDDVQSFTKGRDKVSVQLAYYARQTEGRELVQYDNYLVQTDDPLWHPMNRKTMTLAQGERTLTFERVELTGAGGHIVVLRSYWLGESVTPSDKLAKLDLLKARLLRRPDDSAGVLLWTSVDNSAADAEQKLVAFANENWSAIEAALLRTPVK</sequence>
<feature type="domain" description="Methanolan biosynthesis EpsI" evidence="9">
    <location>
        <begin position="326"/>
        <end position="501"/>
    </location>
</feature>
<evidence type="ECO:0000256" key="8">
    <source>
        <dbReference type="SAM" id="Phobius"/>
    </source>
</evidence>
<evidence type="ECO:0000256" key="7">
    <source>
        <dbReference type="ARBA" id="ARBA00023136"/>
    </source>
</evidence>
<keyword evidence="4 8" id="KW-0812">Transmembrane</keyword>
<feature type="transmembrane region" description="Helical" evidence="8">
    <location>
        <begin position="15"/>
        <end position="41"/>
    </location>
</feature>
<comment type="caution">
    <text evidence="10">The sequence shown here is derived from an EMBL/GenBank/DDBJ whole genome shotgun (WGS) entry which is preliminary data.</text>
</comment>
<dbReference type="NCBIfam" id="TIGR02602">
    <property type="entry name" value="8TM_EpsH"/>
    <property type="match status" value="1"/>
</dbReference>
<feature type="transmembrane region" description="Helical" evidence="8">
    <location>
        <begin position="190"/>
        <end position="208"/>
    </location>
</feature>
<keyword evidence="3" id="KW-0645">Protease</keyword>
<keyword evidence="2" id="KW-1003">Cell membrane</keyword>
<evidence type="ECO:0000256" key="2">
    <source>
        <dbReference type="ARBA" id="ARBA00022475"/>
    </source>
</evidence>
<comment type="subcellular location">
    <subcellularLocation>
        <location evidence="1">Cell membrane</location>
        <topology evidence="1">Multi-pass membrane protein</topology>
    </subcellularLocation>
</comment>
<dbReference type="NCBIfam" id="TIGR02914">
    <property type="entry name" value="EpsI_fam"/>
    <property type="match status" value="1"/>
</dbReference>
<dbReference type="InterPro" id="IPR026392">
    <property type="entry name" value="Exo/Archaeosortase_dom"/>
</dbReference>
<dbReference type="Pfam" id="PF09721">
    <property type="entry name" value="Exosortase_EpsH"/>
    <property type="match status" value="1"/>
</dbReference>